<reference evidence="1" key="1">
    <citation type="submission" date="2014-09" db="EMBL/GenBank/DDBJ databases">
        <authorList>
            <person name="Magalhaes I.L.F."/>
            <person name="Oliveira U."/>
            <person name="Santos F.R."/>
            <person name="Vidigal T.H.D.A."/>
            <person name="Brescovit A.D."/>
            <person name="Santos A.J."/>
        </authorList>
    </citation>
    <scope>NUCLEOTIDE SEQUENCE</scope>
    <source>
        <tissue evidence="1">Shoot tissue taken approximately 20 cm above the soil surface</tissue>
    </source>
</reference>
<reference evidence="1" key="2">
    <citation type="journal article" date="2015" name="Data Brief">
        <title>Shoot transcriptome of the giant reed, Arundo donax.</title>
        <authorList>
            <person name="Barrero R.A."/>
            <person name="Guerrero F.D."/>
            <person name="Moolhuijzen P."/>
            <person name="Goolsby J.A."/>
            <person name="Tidwell J."/>
            <person name="Bellgard S.E."/>
            <person name="Bellgard M.I."/>
        </authorList>
    </citation>
    <scope>NUCLEOTIDE SEQUENCE</scope>
    <source>
        <tissue evidence="1">Shoot tissue taken approximately 20 cm above the soil surface</tissue>
    </source>
</reference>
<sequence>MLSNKNIELNCYSFSVEIIVVCINAR</sequence>
<evidence type="ECO:0000313" key="1">
    <source>
        <dbReference type="EMBL" id="JAE01774.1"/>
    </source>
</evidence>
<accession>A0A0A9ERY9</accession>
<protein>
    <submittedName>
        <fullName evidence="1">Uncharacterized protein</fullName>
    </submittedName>
</protein>
<name>A0A0A9ERY9_ARUDO</name>
<organism evidence="1">
    <name type="scientific">Arundo donax</name>
    <name type="common">Giant reed</name>
    <name type="synonym">Donax arundinaceus</name>
    <dbReference type="NCBI Taxonomy" id="35708"/>
    <lineage>
        <taxon>Eukaryota</taxon>
        <taxon>Viridiplantae</taxon>
        <taxon>Streptophyta</taxon>
        <taxon>Embryophyta</taxon>
        <taxon>Tracheophyta</taxon>
        <taxon>Spermatophyta</taxon>
        <taxon>Magnoliopsida</taxon>
        <taxon>Liliopsida</taxon>
        <taxon>Poales</taxon>
        <taxon>Poaceae</taxon>
        <taxon>PACMAD clade</taxon>
        <taxon>Arundinoideae</taxon>
        <taxon>Arundineae</taxon>
        <taxon>Arundo</taxon>
    </lineage>
</organism>
<dbReference type="AlphaFoldDB" id="A0A0A9ERY9"/>
<dbReference type="EMBL" id="GBRH01196122">
    <property type="protein sequence ID" value="JAE01774.1"/>
    <property type="molecule type" value="Transcribed_RNA"/>
</dbReference>
<proteinExistence type="predicted"/>